<dbReference type="Pfam" id="PF24626">
    <property type="entry name" value="SH3_Tf2-1"/>
    <property type="match status" value="1"/>
</dbReference>
<evidence type="ECO:0000256" key="1">
    <source>
        <dbReference type="PROSITE-ProRule" id="PRU00047"/>
    </source>
</evidence>
<dbReference type="AlphaFoldDB" id="A0AAD8YYY0"/>
<dbReference type="SUPFAM" id="SSF57756">
    <property type="entry name" value="Retrovirus zinc finger-like domains"/>
    <property type="match status" value="1"/>
</dbReference>
<dbReference type="InterPro" id="IPR050462">
    <property type="entry name" value="Retroviral_Gag-Pol_poly"/>
</dbReference>
<keyword evidence="1" id="KW-0479">Metal-binding</keyword>
<dbReference type="SMART" id="SM00343">
    <property type="entry name" value="ZnF_C2HC"/>
    <property type="match status" value="1"/>
</dbReference>
<dbReference type="Proteomes" id="UP001239994">
    <property type="component" value="Unassembled WGS sequence"/>
</dbReference>
<keyword evidence="1" id="KW-0862">Zinc</keyword>
<dbReference type="InterPro" id="IPR001878">
    <property type="entry name" value="Znf_CCHC"/>
</dbReference>
<evidence type="ECO:0000313" key="4">
    <source>
        <dbReference type="EMBL" id="KAK1788531.1"/>
    </source>
</evidence>
<dbReference type="Pfam" id="PF00098">
    <property type="entry name" value="zf-CCHC"/>
    <property type="match status" value="1"/>
</dbReference>
<dbReference type="EMBL" id="JAROKS010000023">
    <property type="protein sequence ID" value="KAK1788531.1"/>
    <property type="molecule type" value="Genomic_DNA"/>
</dbReference>
<feature type="domain" description="CCHC-type" evidence="3">
    <location>
        <begin position="526"/>
        <end position="541"/>
    </location>
</feature>
<proteinExistence type="predicted"/>
<feature type="compositionally biased region" description="Basic residues" evidence="2">
    <location>
        <begin position="499"/>
        <end position="515"/>
    </location>
</feature>
<keyword evidence="1" id="KW-0863">Zinc-finger</keyword>
<feature type="compositionally biased region" description="Basic and acidic residues" evidence="2">
    <location>
        <begin position="489"/>
        <end position="498"/>
    </location>
</feature>
<organism evidence="4 5">
    <name type="scientific">Electrophorus voltai</name>
    <dbReference type="NCBI Taxonomy" id="2609070"/>
    <lineage>
        <taxon>Eukaryota</taxon>
        <taxon>Metazoa</taxon>
        <taxon>Chordata</taxon>
        <taxon>Craniata</taxon>
        <taxon>Vertebrata</taxon>
        <taxon>Euteleostomi</taxon>
        <taxon>Actinopterygii</taxon>
        <taxon>Neopterygii</taxon>
        <taxon>Teleostei</taxon>
        <taxon>Ostariophysi</taxon>
        <taxon>Gymnotiformes</taxon>
        <taxon>Gymnotoidei</taxon>
        <taxon>Gymnotidae</taxon>
        <taxon>Electrophorus</taxon>
    </lineage>
</organism>
<protein>
    <recommendedName>
        <fullName evidence="3">CCHC-type domain-containing protein</fullName>
    </recommendedName>
</protein>
<feature type="compositionally biased region" description="Low complexity" evidence="2">
    <location>
        <begin position="167"/>
        <end position="184"/>
    </location>
</feature>
<reference evidence="4" key="1">
    <citation type="submission" date="2023-03" db="EMBL/GenBank/DDBJ databases">
        <title>Electrophorus voltai genome.</title>
        <authorList>
            <person name="Bian C."/>
        </authorList>
    </citation>
    <scope>NUCLEOTIDE SEQUENCE</scope>
    <source>
        <strain evidence="4">CB-2022</strain>
        <tissue evidence="4">Muscle</tissue>
    </source>
</reference>
<comment type="caution">
    <text evidence="4">The sequence shown here is derived from an EMBL/GenBank/DDBJ whole genome shotgun (WGS) entry which is preliminary data.</text>
</comment>
<dbReference type="PROSITE" id="PS50158">
    <property type="entry name" value="ZF_CCHC"/>
    <property type="match status" value="1"/>
</dbReference>
<dbReference type="InterPro" id="IPR036875">
    <property type="entry name" value="Znf_CCHC_sf"/>
</dbReference>
<feature type="region of interest" description="Disordered" evidence="2">
    <location>
        <begin position="151"/>
        <end position="238"/>
    </location>
</feature>
<evidence type="ECO:0000256" key="2">
    <source>
        <dbReference type="SAM" id="MobiDB-lite"/>
    </source>
</evidence>
<dbReference type="Gene3D" id="4.10.60.10">
    <property type="entry name" value="Zinc finger, CCHC-type"/>
    <property type="match status" value="1"/>
</dbReference>
<sequence>MPTRRRPAPAYRPGQLVWLSAKDRPLHGYTRKLAPRYIRQFKVLRHINPVSYRLALPLSVRVHLTLHVSCLRSVLCSVGSSDPLGPRMVDGHWCTRSGISWMSGRFMLESSIWWTGRDTGPRSGPGFPPVTSSTVISFGLFGRIVQLALGRQGPPLPGGRSSDPDLDAAPPRAPQLIQQPQALANPPPYPQPGTSSTPKPSPYDELRRQLEAITSPVAHRTRSHTSAESSTEPEVGYAPQFPMVEVSGPEGVIMVHRHWTTDDIMKAADGLSKPGDIGGRRFGQELMAFVQSCRPTQVELRRLLMIRLGPQYNRIDRNWGNGDVRLHLPEWNAPPQGQPDLNGPYREMIRGLIERVETAYPTTINTDVIASCKQKDDEPIADFLVRLTRVHTDHCGIDTPAQRAAGPGEVGAWEAHLRNSFLMNMRKDISDLIRKNCIGYSRAPLSTIEEHAKHHETILGKKDAKRERQRADTTHQAMLTLVQTAGDQGKGRGRENNRGRGRGHGRGRGRGKGRGGKNEWMEKQECYNCGKLGHFARNCPEEDNSYDGGTDLDPTIHE</sequence>
<evidence type="ECO:0000313" key="5">
    <source>
        <dbReference type="Proteomes" id="UP001239994"/>
    </source>
</evidence>
<name>A0AAD8YYY0_9TELE</name>
<accession>A0AAD8YYY0</accession>
<gene>
    <name evidence="4" type="ORF">P4O66_016954</name>
</gene>
<feature type="region of interest" description="Disordered" evidence="2">
    <location>
        <begin position="483"/>
        <end position="517"/>
    </location>
</feature>
<evidence type="ECO:0000259" key="3">
    <source>
        <dbReference type="PROSITE" id="PS50158"/>
    </source>
</evidence>
<dbReference type="PANTHER" id="PTHR33166">
    <property type="entry name" value="GAG_P30 DOMAIN-CONTAINING PROTEIN"/>
    <property type="match status" value="1"/>
</dbReference>
<dbReference type="InterPro" id="IPR056924">
    <property type="entry name" value="SH3_Tf2-1"/>
</dbReference>
<dbReference type="GO" id="GO:0008270">
    <property type="term" value="F:zinc ion binding"/>
    <property type="evidence" value="ECO:0007669"/>
    <property type="project" value="UniProtKB-KW"/>
</dbReference>
<keyword evidence="5" id="KW-1185">Reference proteome</keyword>
<dbReference type="GO" id="GO:0003676">
    <property type="term" value="F:nucleic acid binding"/>
    <property type="evidence" value="ECO:0007669"/>
    <property type="project" value="InterPro"/>
</dbReference>